<dbReference type="Gene3D" id="3.40.30.120">
    <property type="match status" value="1"/>
</dbReference>
<feature type="domain" description="FAD-binding" evidence="5">
    <location>
        <begin position="9"/>
        <end position="358"/>
    </location>
</feature>
<dbReference type="Pfam" id="PF01494">
    <property type="entry name" value="FAD_binding_3"/>
    <property type="match status" value="1"/>
</dbReference>
<comment type="cofactor">
    <cofactor evidence="1">
        <name>FAD</name>
        <dbReference type="ChEBI" id="CHEBI:57692"/>
    </cofactor>
</comment>
<keyword evidence="2" id="KW-0285">Flavoprotein</keyword>
<keyword evidence="4" id="KW-0812">Transmembrane</keyword>
<dbReference type="SUPFAM" id="SSF51905">
    <property type="entry name" value="FAD/NAD(P)-binding domain"/>
    <property type="match status" value="1"/>
</dbReference>
<dbReference type="PRINTS" id="PR00420">
    <property type="entry name" value="RNGMNOXGNASE"/>
</dbReference>
<protein>
    <submittedName>
        <fullName evidence="6">FAD-dependent monooxygenase</fullName>
    </submittedName>
</protein>
<keyword evidence="6" id="KW-0503">Monooxygenase</keyword>
<name>A0ABT5ZH50_9ACTN</name>
<dbReference type="RefSeq" id="WP_276092791.1">
    <property type="nucleotide sequence ID" value="NZ_JARJBC010000003.1"/>
</dbReference>
<dbReference type="PANTHER" id="PTHR43004">
    <property type="entry name" value="TRK SYSTEM POTASSIUM UPTAKE PROTEIN"/>
    <property type="match status" value="1"/>
</dbReference>
<sequence length="541" mass="58304">MTVSDEGLDTQVVIVGGGPVGLVTALLLARWGVRSTVLERRTEPSPLPRARALTAPTMEALRSLGLERRVRAAALPVEVTGRHYYFGRSLTDPDFRRLARSRSSRLTEASAVAPAICTQDRLEPVLRTAVRGTPAVTLLTGAEVTSVEPRADRVEVGYRSRGARPGRVCRAAYCVAADGAHSVAREAVGIRMSEPEETSHNLNILFEADLDPLLADRRSAIYFLDSGEVHGYLMPGDGARRWLFNQILDGPYRPATDDTDRCADAVRRVLGPGGPPVSVVDRQRWTGVSRLAERFGEGRLVLVGDAAHVVTPFSGIGLNLGVQDACNAAWKLAGAVLGWGGPALVRSYEVERRAVAAWTIAEDRETMRAARPSGAPPDDQAGMGRWGHWYGRMLERRNDQGLVFGYHYDSTAVLPDGSPPPSNDDPFGSYVPCGRPGHRAPHTVLELASGARVPVADLYGPRFTLLVGDTASAVPDRPPVRVHQVASAEPGTDWTQLYGIAKDGAVLIRPDGHVAARYPSVPADFAGVLGKDLRRLVGEVR</sequence>
<evidence type="ECO:0000256" key="2">
    <source>
        <dbReference type="ARBA" id="ARBA00022630"/>
    </source>
</evidence>
<feature type="transmembrane region" description="Helical" evidence="4">
    <location>
        <begin position="12"/>
        <end position="33"/>
    </location>
</feature>
<evidence type="ECO:0000256" key="3">
    <source>
        <dbReference type="ARBA" id="ARBA00022827"/>
    </source>
</evidence>
<dbReference type="Gene3D" id="3.30.9.10">
    <property type="entry name" value="D-Amino Acid Oxidase, subunit A, domain 2"/>
    <property type="match status" value="1"/>
</dbReference>
<dbReference type="Pfam" id="PF21274">
    <property type="entry name" value="Rng_hyd_C"/>
    <property type="match status" value="1"/>
</dbReference>
<dbReference type="InterPro" id="IPR036188">
    <property type="entry name" value="FAD/NAD-bd_sf"/>
</dbReference>
<evidence type="ECO:0000259" key="5">
    <source>
        <dbReference type="Pfam" id="PF01494"/>
    </source>
</evidence>
<reference evidence="6 7" key="1">
    <citation type="submission" date="2023-03" db="EMBL/GenBank/DDBJ databases">
        <title>Draft genome sequence of Streptomyces sp. RB6PN23 isolated from peat swamp forest in Thailand.</title>
        <authorList>
            <person name="Klaysubun C."/>
            <person name="Duangmal K."/>
        </authorList>
    </citation>
    <scope>NUCLEOTIDE SEQUENCE [LARGE SCALE GENOMIC DNA]</scope>
    <source>
        <strain evidence="6 7">RB6PN23</strain>
    </source>
</reference>
<keyword evidence="7" id="KW-1185">Reference proteome</keyword>
<comment type="caution">
    <text evidence="6">The sequence shown here is derived from an EMBL/GenBank/DDBJ whole genome shotgun (WGS) entry which is preliminary data.</text>
</comment>
<dbReference type="Gene3D" id="3.50.50.60">
    <property type="entry name" value="FAD/NAD(P)-binding domain"/>
    <property type="match status" value="1"/>
</dbReference>
<accession>A0ABT5ZH50</accession>
<proteinExistence type="predicted"/>
<organism evidence="6 7">
    <name type="scientific">Streptomyces silvisoli</name>
    <dbReference type="NCBI Taxonomy" id="3034235"/>
    <lineage>
        <taxon>Bacteria</taxon>
        <taxon>Bacillati</taxon>
        <taxon>Actinomycetota</taxon>
        <taxon>Actinomycetes</taxon>
        <taxon>Kitasatosporales</taxon>
        <taxon>Streptomycetaceae</taxon>
        <taxon>Streptomyces</taxon>
    </lineage>
</organism>
<evidence type="ECO:0000256" key="4">
    <source>
        <dbReference type="SAM" id="Phobius"/>
    </source>
</evidence>
<gene>
    <name evidence="6" type="ORF">P3G67_07870</name>
</gene>
<dbReference type="GO" id="GO:0004497">
    <property type="term" value="F:monooxygenase activity"/>
    <property type="evidence" value="ECO:0007669"/>
    <property type="project" value="UniProtKB-KW"/>
</dbReference>
<keyword evidence="6" id="KW-0560">Oxidoreductase</keyword>
<keyword evidence="4" id="KW-0472">Membrane</keyword>
<dbReference type="PANTHER" id="PTHR43004:SF19">
    <property type="entry name" value="BINDING MONOOXYGENASE, PUTATIVE (JCVI)-RELATED"/>
    <property type="match status" value="1"/>
</dbReference>
<evidence type="ECO:0000256" key="1">
    <source>
        <dbReference type="ARBA" id="ARBA00001974"/>
    </source>
</evidence>
<keyword evidence="3" id="KW-0274">FAD</keyword>
<evidence type="ECO:0000313" key="6">
    <source>
        <dbReference type="EMBL" id="MDF3289152.1"/>
    </source>
</evidence>
<dbReference type="InterPro" id="IPR002938">
    <property type="entry name" value="FAD-bd"/>
</dbReference>
<dbReference type="Proteomes" id="UP001216579">
    <property type="component" value="Unassembled WGS sequence"/>
</dbReference>
<evidence type="ECO:0000313" key="7">
    <source>
        <dbReference type="Proteomes" id="UP001216579"/>
    </source>
</evidence>
<dbReference type="InterPro" id="IPR050641">
    <property type="entry name" value="RIFMO-like"/>
</dbReference>
<keyword evidence="4" id="KW-1133">Transmembrane helix</keyword>
<dbReference type="EMBL" id="JARJBC010000003">
    <property type="protein sequence ID" value="MDF3289152.1"/>
    <property type="molecule type" value="Genomic_DNA"/>
</dbReference>